<dbReference type="OrthoDB" id="8769320at2"/>
<protein>
    <submittedName>
        <fullName evidence="1">Uncharacterized protein</fullName>
    </submittedName>
</protein>
<proteinExistence type="predicted"/>
<dbReference type="EMBL" id="SPSB01000001">
    <property type="protein sequence ID" value="TFV97514.1"/>
    <property type="molecule type" value="Genomic_DNA"/>
</dbReference>
<keyword evidence="2" id="KW-1185">Reference proteome</keyword>
<evidence type="ECO:0000313" key="1">
    <source>
        <dbReference type="EMBL" id="TFV97514.1"/>
    </source>
</evidence>
<dbReference type="AlphaFoldDB" id="A0A4Y9QYE3"/>
<dbReference type="RefSeq" id="WP_135070287.1">
    <property type="nucleotide sequence ID" value="NZ_SPSB01000001.1"/>
</dbReference>
<accession>A0A4Y9QYE3</accession>
<dbReference type="Proteomes" id="UP000297647">
    <property type="component" value="Unassembled WGS sequence"/>
</dbReference>
<dbReference type="Gene3D" id="3.30.870.10">
    <property type="entry name" value="Endonuclease Chain A"/>
    <property type="match status" value="2"/>
</dbReference>
<comment type="caution">
    <text evidence="1">The sequence shown here is derived from an EMBL/GenBank/DDBJ whole genome shotgun (WGS) entry which is preliminary data.</text>
</comment>
<reference evidence="1 2" key="1">
    <citation type="submission" date="2019-03" db="EMBL/GenBank/DDBJ databases">
        <title>Algoriphagus sp. nov, a new strain isolated from root system soil of mangrove plant Kandelia.</title>
        <authorList>
            <person name="Yin Q."/>
            <person name="Wang K."/>
            <person name="Song Z."/>
        </authorList>
    </citation>
    <scope>NUCLEOTIDE SEQUENCE [LARGE SCALE GENOMIC DNA]</scope>
    <source>
        <strain evidence="1 2">XY-J91</strain>
    </source>
</reference>
<organism evidence="1 2">
    <name type="scientific">Algoriphagus kandeliae</name>
    <dbReference type="NCBI Taxonomy" id="2562278"/>
    <lineage>
        <taxon>Bacteria</taxon>
        <taxon>Pseudomonadati</taxon>
        <taxon>Bacteroidota</taxon>
        <taxon>Cytophagia</taxon>
        <taxon>Cytophagales</taxon>
        <taxon>Cyclobacteriaceae</taxon>
        <taxon>Algoriphagus</taxon>
    </lineage>
</organism>
<evidence type="ECO:0000313" key="2">
    <source>
        <dbReference type="Proteomes" id="UP000297647"/>
    </source>
</evidence>
<gene>
    <name evidence="1" type="ORF">E4S40_02335</name>
</gene>
<name>A0A4Y9QYE3_9BACT</name>
<sequence>MGTVILAEHLKEKMNGRKVRAAVFHTFNFEPDFFENYLLPLFFPDIPFGENRIQNAILWRKFQHELPPITVYCDFHAKAQKGINLDYVVRTIDIPKVAGVKPCFHPKHSFILLEDWELLVVTGSNNITEAGWCSNLEGFSYLSLKSNEFFPRKFKDELKEYLRDLRNTFFNERFDETESWSKADNEIDRFFRQVGYTNQNPNLYYFNSARRNEFHDGTFVSFIKFIKDELNKGLPFQRVNVISPYYPTSSGLFKEFKDLTECADISFSLPFENVDVVAIDKVLYEEVASMGINWKEVNDVEATKGYRRNHSKVYELIGDSKVFTIVGSVNFTNMAWKGVKNGGNYESAILYVTDKTDYQEHDLLKPCDISTLTFTEPKPEEQISEDREDAYDLRFILDWSAKTLEVINENEDNQRGYISGGNFSNISINGSRIVRLSEEQLRYFANRPLIPVKPSGKDTIFYYYPIHNNIEAMPMPERLVLNDVELLELWKSIEQDDDPLLSLQLIDRFIDRITDEAGDIQEATLIENHSTLNIMATHINGLLALQKRLFTEKGLKQYREHTRKLREYYLLANNVDTLYGYRKLLKKMESEGKLNEGFYWLLLNIIDLFFYMNVEADDFQLEDSFDKILSIHKELATEIQNVSKKMIGKDLTKNHLKWALKMIKDEVAR</sequence>